<protein>
    <submittedName>
        <fullName evidence="1">Uncharacterized protein</fullName>
    </submittedName>
</protein>
<sequence>MMLSTTPSKIPFCLPKRPINREIGVAKRKLPNICNASGTVAMVGCGARYDPANALIAIRIGICMERIAVAIKMSGKLRAL</sequence>
<keyword evidence="2" id="KW-1185">Reference proteome</keyword>
<dbReference type="Proteomes" id="UP000637980">
    <property type="component" value="Unassembled WGS sequence"/>
</dbReference>
<proteinExistence type="predicted"/>
<name>A0ABQ3EUZ3_9HYPH</name>
<evidence type="ECO:0000313" key="1">
    <source>
        <dbReference type="EMBL" id="GHB48289.1"/>
    </source>
</evidence>
<dbReference type="EMBL" id="BMXE01000011">
    <property type="protein sequence ID" value="GHB48289.1"/>
    <property type="molecule type" value="Genomic_DNA"/>
</dbReference>
<reference evidence="2" key="1">
    <citation type="journal article" date="2019" name="Int. J. Syst. Evol. Microbiol.">
        <title>The Global Catalogue of Microorganisms (GCM) 10K type strain sequencing project: providing services to taxonomists for standard genome sequencing and annotation.</title>
        <authorList>
            <consortium name="The Broad Institute Genomics Platform"/>
            <consortium name="The Broad Institute Genome Sequencing Center for Infectious Disease"/>
            <person name="Wu L."/>
            <person name="Ma J."/>
        </authorList>
    </citation>
    <scope>NUCLEOTIDE SEQUENCE [LARGE SCALE GENOMIC DNA]</scope>
    <source>
        <strain evidence="2">KCTC 12861</strain>
    </source>
</reference>
<organism evidence="1 2">
    <name type="scientific">Pseudovibrio japonicus</name>
    <dbReference type="NCBI Taxonomy" id="366534"/>
    <lineage>
        <taxon>Bacteria</taxon>
        <taxon>Pseudomonadati</taxon>
        <taxon>Pseudomonadota</taxon>
        <taxon>Alphaproteobacteria</taxon>
        <taxon>Hyphomicrobiales</taxon>
        <taxon>Stappiaceae</taxon>
        <taxon>Pseudovibrio</taxon>
    </lineage>
</organism>
<evidence type="ECO:0000313" key="2">
    <source>
        <dbReference type="Proteomes" id="UP000637980"/>
    </source>
</evidence>
<gene>
    <name evidence="1" type="ORF">GCM10007094_41900</name>
</gene>
<accession>A0ABQ3EUZ3</accession>
<comment type="caution">
    <text evidence="1">The sequence shown here is derived from an EMBL/GenBank/DDBJ whole genome shotgun (WGS) entry which is preliminary data.</text>
</comment>